<accession>A0ABQ2F5U8</accession>
<dbReference type="Proteomes" id="UP000662111">
    <property type="component" value="Unassembled WGS sequence"/>
</dbReference>
<dbReference type="PANTHER" id="PTHR30032">
    <property type="entry name" value="N-ACETYLMURAMOYL-L-ALANINE AMIDASE-RELATED"/>
    <property type="match status" value="1"/>
</dbReference>
<evidence type="ECO:0000313" key="2">
    <source>
        <dbReference type="Proteomes" id="UP000662111"/>
    </source>
</evidence>
<dbReference type="Pfam" id="PF04122">
    <property type="entry name" value="CW_binding_2"/>
    <property type="match status" value="3"/>
</dbReference>
<organism evidence="1 2">
    <name type="scientific">Ornithinimicrobium pekingense</name>
    <dbReference type="NCBI Taxonomy" id="384677"/>
    <lineage>
        <taxon>Bacteria</taxon>
        <taxon>Bacillati</taxon>
        <taxon>Actinomycetota</taxon>
        <taxon>Actinomycetes</taxon>
        <taxon>Micrococcales</taxon>
        <taxon>Ornithinimicrobiaceae</taxon>
        <taxon>Ornithinimicrobium</taxon>
    </lineage>
</organism>
<dbReference type="RefSeq" id="WP_022921171.1">
    <property type="nucleotide sequence ID" value="NZ_BMLB01000001.1"/>
</dbReference>
<gene>
    <name evidence="1" type="ORF">GCM10011509_00480</name>
</gene>
<sequence>MAVLPRLDPGHVQQVRDRVEQLRDARPSGLTVTGPDGPALQSAMENPEVLRHAGSDRYATAAALVNHWWRDYLWDEDNVPLDYEKVVFVASGTTFADALSGGAAAAAWGGPLLLTKPDRLSAATHKTLTDLKPDAIVLLGGTGAVSTEVETSLQALVPRPDNVHRVTGDNRYEVSANVAAMNGKAPVAVVASGTTFADGLAGGSVAGAQVSPLLLTRPGSAPGPVLAALRDTVRPSQIYVLGGPNAVSDTVIDQLDDLAPVTRIDGPDRYAVAEKVAGLLPTTHGATVASGQDWPDALAGSAFAGVMRDKLLLLKKDAVPLATQRAVHQHGLVYLDALGGPTPLPESVLDTLRSMEIAVAQ</sequence>
<name>A0ABQ2F5U8_9MICO</name>
<dbReference type="PANTHER" id="PTHR30032:SF4">
    <property type="entry name" value="AMIDASE ENHANCER"/>
    <property type="match status" value="1"/>
</dbReference>
<proteinExistence type="predicted"/>
<dbReference type="InterPro" id="IPR051922">
    <property type="entry name" value="Bact_Sporulation_Assoc"/>
</dbReference>
<dbReference type="InterPro" id="IPR007253">
    <property type="entry name" value="Cell_wall-bd_2"/>
</dbReference>
<evidence type="ECO:0008006" key="3">
    <source>
        <dbReference type="Google" id="ProtNLM"/>
    </source>
</evidence>
<comment type="caution">
    <text evidence="1">The sequence shown here is derived from an EMBL/GenBank/DDBJ whole genome shotgun (WGS) entry which is preliminary data.</text>
</comment>
<keyword evidence="2" id="KW-1185">Reference proteome</keyword>
<dbReference type="EMBL" id="BMLB01000001">
    <property type="protein sequence ID" value="GGK56020.1"/>
    <property type="molecule type" value="Genomic_DNA"/>
</dbReference>
<reference evidence="2" key="1">
    <citation type="journal article" date="2019" name="Int. J. Syst. Evol. Microbiol.">
        <title>The Global Catalogue of Microorganisms (GCM) 10K type strain sequencing project: providing services to taxonomists for standard genome sequencing and annotation.</title>
        <authorList>
            <consortium name="The Broad Institute Genomics Platform"/>
            <consortium name="The Broad Institute Genome Sequencing Center for Infectious Disease"/>
            <person name="Wu L."/>
            <person name="Ma J."/>
        </authorList>
    </citation>
    <scope>NUCLEOTIDE SEQUENCE [LARGE SCALE GENOMIC DNA]</scope>
    <source>
        <strain evidence="2">CGMCC 1.5362</strain>
    </source>
</reference>
<evidence type="ECO:0000313" key="1">
    <source>
        <dbReference type="EMBL" id="GGK56020.1"/>
    </source>
</evidence>
<protein>
    <recommendedName>
        <fullName evidence="3">Cell wall-binding repeat-containing protein</fullName>
    </recommendedName>
</protein>